<dbReference type="eggNOG" id="KOG2773">
    <property type="taxonomic scope" value="Eukaryota"/>
</dbReference>
<organism evidence="3 4">
    <name type="scientific">Thalassiosira pseudonana</name>
    <name type="common">Marine diatom</name>
    <name type="synonym">Cyclotella nana</name>
    <dbReference type="NCBI Taxonomy" id="35128"/>
    <lineage>
        <taxon>Eukaryota</taxon>
        <taxon>Sar</taxon>
        <taxon>Stramenopiles</taxon>
        <taxon>Ochrophyta</taxon>
        <taxon>Bacillariophyta</taxon>
        <taxon>Coscinodiscophyceae</taxon>
        <taxon>Thalassiosirophycidae</taxon>
        <taxon>Thalassiosirales</taxon>
        <taxon>Thalassiosiraceae</taxon>
        <taxon>Thalassiosira</taxon>
    </lineage>
</organism>
<feature type="compositionally biased region" description="Low complexity" evidence="1">
    <location>
        <begin position="167"/>
        <end position="177"/>
    </location>
</feature>
<dbReference type="GeneID" id="7444306"/>
<feature type="region of interest" description="Disordered" evidence="1">
    <location>
        <begin position="90"/>
        <end position="114"/>
    </location>
</feature>
<dbReference type="PaxDb" id="35128-Thaps24977"/>
<dbReference type="PANTHER" id="PTHR15565:SF0">
    <property type="entry name" value="PROTEIN AATF"/>
    <property type="match status" value="1"/>
</dbReference>
<reference evidence="3 4" key="1">
    <citation type="journal article" date="2004" name="Science">
        <title>The genome of the diatom Thalassiosira pseudonana: ecology, evolution, and metabolism.</title>
        <authorList>
            <person name="Armbrust E.V."/>
            <person name="Berges J.A."/>
            <person name="Bowler C."/>
            <person name="Green B.R."/>
            <person name="Martinez D."/>
            <person name="Putnam N.H."/>
            <person name="Zhou S."/>
            <person name="Allen A.E."/>
            <person name="Apt K.E."/>
            <person name="Bechner M."/>
            <person name="Brzezinski M.A."/>
            <person name="Chaal B.K."/>
            <person name="Chiovitti A."/>
            <person name="Davis A.K."/>
            <person name="Demarest M.S."/>
            <person name="Detter J.C."/>
            <person name="Glavina T."/>
            <person name="Goodstein D."/>
            <person name="Hadi M.Z."/>
            <person name="Hellsten U."/>
            <person name="Hildebrand M."/>
            <person name="Jenkins B.D."/>
            <person name="Jurka J."/>
            <person name="Kapitonov V.V."/>
            <person name="Kroger N."/>
            <person name="Lau W.W."/>
            <person name="Lane T.W."/>
            <person name="Larimer F.W."/>
            <person name="Lippmeier J.C."/>
            <person name="Lucas S."/>
            <person name="Medina M."/>
            <person name="Montsant A."/>
            <person name="Obornik M."/>
            <person name="Parker M.S."/>
            <person name="Palenik B."/>
            <person name="Pazour G.J."/>
            <person name="Richardson P.M."/>
            <person name="Rynearson T.A."/>
            <person name="Saito M.A."/>
            <person name="Schwartz D.C."/>
            <person name="Thamatrakoln K."/>
            <person name="Valentin K."/>
            <person name="Vardi A."/>
            <person name="Wilkerson F.P."/>
            <person name="Rokhsar D.S."/>
        </authorList>
    </citation>
    <scope>NUCLEOTIDE SEQUENCE [LARGE SCALE GENOMIC DNA]</scope>
    <source>
        <strain evidence="3 4">CCMP1335</strain>
    </source>
</reference>
<dbReference type="Pfam" id="PF08164">
    <property type="entry name" value="TRAUB"/>
    <property type="match status" value="1"/>
</dbReference>
<dbReference type="InterPro" id="IPR039223">
    <property type="entry name" value="AATF/Bfr2"/>
</dbReference>
<dbReference type="GO" id="GO:0005730">
    <property type="term" value="C:nucleolus"/>
    <property type="evidence" value="ECO:0000318"/>
    <property type="project" value="GO_Central"/>
</dbReference>
<dbReference type="OMA" id="EDVWFKS"/>
<reference evidence="3 4" key="2">
    <citation type="journal article" date="2008" name="Nature">
        <title>The Phaeodactylum genome reveals the evolutionary history of diatom genomes.</title>
        <authorList>
            <person name="Bowler C."/>
            <person name="Allen A.E."/>
            <person name="Badger J.H."/>
            <person name="Grimwood J."/>
            <person name="Jabbari K."/>
            <person name="Kuo A."/>
            <person name="Maheswari U."/>
            <person name="Martens C."/>
            <person name="Maumus F."/>
            <person name="Otillar R.P."/>
            <person name="Rayko E."/>
            <person name="Salamov A."/>
            <person name="Vandepoele K."/>
            <person name="Beszteri B."/>
            <person name="Gruber A."/>
            <person name="Heijde M."/>
            <person name="Katinka M."/>
            <person name="Mock T."/>
            <person name="Valentin K."/>
            <person name="Verret F."/>
            <person name="Berges J.A."/>
            <person name="Brownlee C."/>
            <person name="Cadoret J.P."/>
            <person name="Chiovitti A."/>
            <person name="Choi C.J."/>
            <person name="Coesel S."/>
            <person name="De Martino A."/>
            <person name="Detter J.C."/>
            <person name="Durkin C."/>
            <person name="Falciatore A."/>
            <person name="Fournet J."/>
            <person name="Haruta M."/>
            <person name="Huysman M.J."/>
            <person name="Jenkins B.D."/>
            <person name="Jiroutova K."/>
            <person name="Jorgensen R.E."/>
            <person name="Joubert Y."/>
            <person name="Kaplan A."/>
            <person name="Kroger N."/>
            <person name="Kroth P.G."/>
            <person name="La Roche J."/>
            <person name="Lindquist E."/>
            <person name="Lommer M."/>
            <person name="Martin-Jezequel V."/>
            <person name="Lopez P.J."/>
            <person name="Lucas S."/>
            <person name="Mangogna M."/>
            <person name="McGinnis K."/>
            <person name="Medlin L.K."/>
            <person name="Montsant A."/>
            <person name="Oudot-Le Secq M.P."/>
            <person name="Napoli C."/>
            <person name="Obornik M."/>
            <person name="Parker M.S."/>
            <person name="Petit J.L."/>
            <person name="Porcel B.M."/>
            <person name="Poulsen N."/>
            <person name="Robison M."/>
            <person name="Rychlewski L."/>
            <person name="Rynearson T.A."/>
            <person name="Schmutz J."/>
            <person name="Shapiro H."/>
            <person name="Siaut M."/>
            <person name="Stanley M."/>
            <person name="Sussman M.R."/>
            <person name="Taylor A.R."/>
            <person name="Vardi A."/>
            <person name="von Dassow P."/>
            <person name="Vyverman W."/>
            <person name="Willis A."/>
            <person name="Wyrwicz L.S."/>
            <person name="Rokhsar D.S."/>
            <person name="Weissenbach J."/>
            <person name="Armbrust E.V."/>
            <person name="Green B.R."/>
            <person name="Van de Peer Y."/>
            <person name="Grigoriev I.V."/>
        </authorList>
    </citation>
    <scope>NUCLEOTIDE SEQUENCE [LARGE SCALE GENOMIC DNA]</scope>
    <source>
        <strain evidence="3 4">CCMP1335</strain>
    </source>
</reference>
<accession>B8CD65</accession>
<dbReference type="STRING" id="35128.B8CD65"/>
<feature type="region of interest" description="Disordered" evidence="1">
    <location>
        <begin position="154"/>
        <end position="177"/>
    </location>
</feature>
<feature type="compositionally biased region" description="Low complexity" evidence="1">
    <location>
        <begin position="267"/>
        <end position="278"/>
    </location>
</feature>
<feature type="domain" description="Apoptosis-antagonizing transcription factor C-terminal" evidence="2">
    <location>
        <begin position="338"/>
        <end position="386"/>
    </location>
</feature>
<feature type="compositionally biased region" description="Acidic residues" evidence="1">
    <location>
        <begin position="156"/>
        <end position="166"/>
    </location>
</feature>
<sequence>MSQKPASKKRKSSKKSSSTTASSNSTKNKLFATLSSLDEADIHASKKRKQSQQNTLKQSLAANNESKLNGILLEVRILVQRSLMEGEAMANNGDKKEDGGSVDGEDESGDYSEEKVKEEVDALLENLLVARRELMGHQLDGEVDVDYAKLIQGADNNDDESSDDEGSNISNDNNNLSSTLQSEYNALKTHWQSTLNKHHANLALHSGMSTNTSKFQSKAVDLSFWEQVKGSLEHDRFKSGGSGGNELSSFDDSKLYQQMLKDFISASGSSATTNNSNSKKNKGMGMDPAQEAAERLKRAMRKKSGGNVGDVELTTLLTPGMNDGGGGMLLSTGASNSGGKKSSVDRRASKGRKIRYVVHPKLVNFTFPVGRAEPMIPEDVWFKSLFGGVGSSR</sequence>
<dbReference type="InterPro" id="IPR012617">
    <property type="entry name" value="AATF_C"/>
</dbReference>
<protein>
    <recommendedName>
        <fullName evidence="2">Apoptosis-antagonizing transcription factor C-terminal domain-containing protein</fullName>
    </recommendedName>
</protein>
<evidence type="ECO:0000313" key="4">
    <source>
        <dbReference type="Proteomes" id="UP000001449"/>
    </source>
</evidence>
<dbReference type="KEGG" id="tps:THAPSDRAFT_24977"/>
<gene>
    <name evidence="3" type="ORF">THAPSDRAFT_24977</name>
</gene>
<evidence type="ECO:0000259" key="2">
    <source>
        <dbReference type="Pfam" id="PF08164"/>
    </source>
</evidence>
<evidence type="ECO:0000313" key="3">
    <source>
        <dbReference type="EMBL" id="EED88556.1"/>
    </source>
</evidence>
<evidence type="ECO:0000256" key="1">
    <source>
        <dbReference type="SAM" id="MobiDB-lite"/>
    </source>
</evidence>
<feature type="compositionally biased region" description="Low complexity" evidence="1">
    <location>
        <begin position="15"/>
        <end position="29"/>
    </location>
</feature>
<dbReference type="InParanoid" id="B8CD65"/>
<feature type="compositionally biased region" description="Basic residues" evidence="1">
    <location>
        <begin position="1"/>
        <end position="14"/>
    </location>
</feature>
<dbReference type="AlphaFoldDB" id="B8CD65"/>
<proteinExistence type="predicted"/>
<feature type="region of interest" description="Disordered" evidence="1">
    <location>
        <begin position="267"/>
        <end position="295"/>
    </location>
</feature>
<dbReference type="Proteomes" id="UP000001449">
    <property type="component" value="Chromosome 15"/>
</dbReference>
<keyword evidence="4" id="KW-1185">Reference proteome</keyword>
<feature type="region of interest" description="Disordered" evidence="1">
    <location>
        <begin position="1"/>
        <end position="29"/>
    </location>
</feature>
<dbReference type="HOGENOM" id="CLU_703024_0_0_1"/>
<name>B8CD65_THAPS</name>
<dbReference type="EMBL" id="CM000650">
    <property type="protein sequence ID" value="EED88556.1"/>
    <property type="molecule type" value="Genomic_DNA"/>
</dbReference>
<dbReference type="RefSeq" id="XP_002294201.1">
    <property type="nucleotide sequence ID" value="XM_002294165.1"/>
</dbReference>
<dbReference type="PANTHER" id="PTHR15565">
    <property type="entry name" value="AATF PROTEIN APOPTOSIS ANTAGONIZING TRANSCRIPTION FACTOR"/>
    <property type="match status" value="1"/>
</dbReference>